<feature type="region of interest" description="Disordered" evidence="1">
    <location>
        <begin position="472"/>
        <end position="494"/>
    </location>
</feature>
<dbReference type="Gene3D" id="1.10.340.70">
    <property type="match status" value="1"/>
</dbReference>
<evidence type="ECO:0000313" key="4">
    <source>
        <dbReference type="RefSeq" id="XP_006816262.1"/>
    </source>
</evidence>
<dbReference type="Pfam" id="PF18701">
    <property type="entry name" value="DUF5641"/>
    <property type="match status" value="1"/>
</dbReference>
<dbReference type="InterPro" id="IPR043502">
    <property type="entry name" value="DNA/RNA_pol_sf"/>
</dbReference>
<dbReference type="InterPro" id="IPR012337">
    <property type="entry name" value="RNaseH-like_sf"/>
</dbReference>
<dbReference type="Proteomes" id="UP000694865">
    <property type="component" value="Unplaced"/>
</dbReference>
<dbReference type="PROSITE" id="PS50994">
    <property type="entry name" value="INTEGRASE"/>
    <property type="match status" value="1"/>
</dbReference>
<protein>
    <submittedName>
        <fullName evidence="4">Uncharacterized protein LOC102803151</fullName>
    </submittedName>
</protein>
<dbReference type="Pfam" id="PF17921">
    <property type="entry name" value="Integrase_H2C2"/>
    <property type="match status" value="1"/>
</dbReference>
<dbReference type="SUPFAM" id="SSF56672">
    <property type="entry name" value="DNA/RNA polymerases"/>
    <property type="match status" value="1"/>
</dbReference>
<feature type="compositionally biased region" description="Polar residues" evidence="1">
    <location>
        <begin position="133"/>
        <end position="147"/>
    </location>
</feature>
<name>A0ABM0M8C1_SACKO</name>
<dbReference type="InterPro" id="IPR040676">
    <property type="entry name" value="DUF5641"/>
</dbReference>
<feature type="region of interest" description="Disordered" evidence="1">
    <location>
        <begin position="127"/>
        <end position="151"/>
    </location>
</feature>
<evidence type="ECO:0000313" key="3">
    <source>
        <dbReference type="Proteomes" id="UP000694865"/>
    </source>
</evidence>
<dbReference type="InterPro" id="IPR036397">
    <property type="entry name" value="RNaseH_sf"/>
</dbReference>
<dbReference type="InterPro" id="IPR008042">
    <property type="entry name" value="Retrotrans_Pao"/>
</dbReference>
<dbReference type="Gene3D" id="3.30.420.10">
    <property type="entry name" value="Ribonuclease H-like superfamily/Ribonuclease H"/>
    <property type="match status" value="1"/>
</dbReference>
<evidence type="ECO:0000256" key="1">
    <source>
        <dbReference type="SAM" id="MobiDB-lite"/>
    </source>
</evidence>
<organism evidence="3 4">
    <name type="scientific">Saccoglossus kowalevskii</name>
    <name type="common">Acorn worm</name>
    <dbReference type="NCBI Taxonomy" id="10224"/>
    <lineage>
        <taxon>Eukaryota</taxon>
        <taxon>Metazoa</taxon>
        <taxon>Hemichordata</taxon>
        <taxon>Enteropneusta</taxon>
        <taxon>Harrimaniidae</taxon>
        <taxon>Saccoglossus</taxon>
    </lineage>
</organism>
<dbReference type="InterPro" id="IPR001584">
    <property type="entry name" value="Integrase_cat-core"/>
</dbReference>
<reference evidence="4" key="1">
    <citation type="submission" date="2025-08" db="UniProtKB">
        <authorList>
            <consortium name="RefSeq"/>
        </authorList>
    </citation>
    <scope>IDENTIFICATION</scope>
    <source>
        <tissue evidence="4">Testes</tissue>
    </source>
</reference>
<feature type="compositionally biased region" description="Low complexity" evidence="1">
    <location>
        <begin position="475"/>
        <end position="492"/>
    </location>
</feature>
<dbReference type="CDD" id="cd01644">
    <property type="entry name" value="RT_pepA17"/>
    <property type="match status" value="1"/>
</dbReference>
<proteinExistence type="predicted"/>
<dbReference type="PANTHER" id="PTHR47331">
    <property type="entry name" value="PHD-TYPE DOMAIN-CONTAINING PROTEIN"/>
    <property type="match status" value="1"/>
</dbReference>
<feature type="domain" description="Integrase catalytic" evidence="2">
    <location>
        <begin position="1492"/>
        <end position="1679"/>
    </location>
</feature>
<accession>A0ABM0M8C1</accession>
<dbReference type="InterPro" id="IPR041588">
    <property type="entry name" value="Integrase_H2C2"/>
</dbReference>
<dbReference type="Pfam" id="PF05380">
    <property type="entry name" value="Peptidase_A17"/>
    <property type="match status" value="1"/>
</dbReference>
<gene>
    <name evidence="4" type="primary">LOC102803151</name>
</gene>
<dbReference type="GeneID" id="102803151"/>
<dbReference type="PANTHER" id="PTHR47331:SF1">
    <property type="entry name" value="GAG-LIKE PROTEIN"/>
    <property type="match status" value="1"/>
</dbReference>
<dbReference type="RefSeq" id="XP_006816262.1">
    <property type="nucleotide sequence ID" value="XM_006816199.1"/>
</dbReference>
<keyword evidence="3" id="KW-1185">Reference proteome</keyword>
<evidence type="ECO:0000259" key="2">
    <source>
        <dbReference type="PROSITE" id="PS50994"/>
    </source>
</evidence>
<sequence>MSWINQTIFRISSASTASSKARAAAKGAALKVRLQRLAQTEALELEELKLKQQRIRFEQETQLAESEAEERVYEALESNPVEDVTKGEEKLGSQVLSFEDPWWSAQPPQGNVNLLSPLGVNDVTLPSPALPLTTGQSGTPQSKQQSTHVEEQLVNISQQSTKSQSDQSANVITEMGNIMFRKELLSSSLRTFNDSATSYRAWKALMMNTISELNVPPSQEVNLIMRWLGNSSRELVTPLQSVYVDKPIEALKHIWNLLDQTYGAVEVIEQDLMNCLQEFPRFTIKESIKLQHLDHLLLEVLHMKESGKYPGLASLDSAHGLNVVIQKLPPSLKVSWMKHGASFKTNNNVLFPPFEVFYNFIHQESVMRNDPSFSVISNQQKESGRSFAVSVSPHISESKPFRRNCPLCSSSHWLSQCGEFKEKSVGERRRFVQEKKLCRNCLNPGHFVSTCRKGSFCKLCADKHSSFLHPVTTHQTTTPSNSPASSSIQAQNLSESHQGTSTAVTCKNSIIGFAAVPVSVRCSGGRKTVKTYAFLDNGSNISFCTESLAQKLGVQGKKTEIDLKTIDRTSTNQRRLLTLEISNLNGDIVVMAPEVFTIPTLPVDSHTIAKQEEINKWPHLDGVQVTNINEEVGLLIGTNIPELHQPLEVKTSTNGGPYATRTLCGWVVNGPLYIGQQENMCNFINSNRQCLEYSSLDEQFKTFCNIDFNDTNIGKTVMSRDDLKAINIMKRSICFKDGHYQVAMPWKTDPQVLPNNKSMALKRLNSLKVRLEKDYILKVKYTKFMEGLVQDGYARKVCSAVGHESRWFLPHHPVIHPQKPEKVRIVFDCSAKYKDVCLNDLLLQGPDLTSSLMGVLMRFRLSQVAFSADVEKMFYQVRVPETDSHYLTYLWWENGNLNNSPQEYQMRVHLFGGRSSPSCANFALRNVAKDRAGEHEQNITNTIENNFYVDDCLKSLDSEDEAISTALNLKHLLAKGGFNLTKWSSNSVKLLNALQQDKSKDLSSLGGGDLQRALGVQWFIKEDSLGYVISPKPKPSTRRGILSVVASVYDPLGLVSPFILKAKFLLRELCLLNCKWDQDIPKKIEIEWNKWLSDLSHLTTLRIRRSYKEPKLGAVVYRELHHFGDASSTGYGAVSYLCQKDAEGIFSCALVAAKSRLAPVKMQTIPRMELQAAVLACRLDQMIRDELQEIKIDKSILWTDSTCVLRYINNETTRFKTFVGNRIATILSHTSKDQWHYIPSMQNPADLASRGMRAMELIKSDLWFSGPEFLKQDESEWPQYPADLGISERDPELKAVSMVSVRRDCSVSYLMNHFSSWPKLIKVVAWILRWKHIVESKGKGVAGPISVEEWKGAEISIVKYIQQQSYAAEVQSLRNGQQVNSNSPLVKFDPILVEGVMRVGGRLRNAQINEDAKHQIILPKGHHVTTLIVRHYHICTGHSGTNHTLSEIRQRFWPIGGRATAKATSRNCVDCRKRHARPPNQKMADLPIDRVTPALPPFTCVGIDCFGPFYVKNGRSMLKRYGIIFTCLTTRAVHLEVAYSLDTNSFLNGLRRFIARRGKPQLIRSDNGGNFVKGERELRLAIENWNQEQIHQYLLQNQVEWKFNPPTASHQGGVWERCIRTVRKVLSTLTTEQTVNDEVLHTLFCEVEMIVNGRPITRLSDDSKDCETLTPNHLLLLRAGPKLPPGVFVKEDCYVRKRWRQAQYLADVFWHRWIKEYLPALQERQKWRKARDNVKMGDVVLVHDPSAPRCSWPLAQVVEVFRTTSDNMVRSVKLRTSTGMLVRPITKIVCLEISGKD</sequence>
<dbReference type="SUPFAM" id="SSF53098">
    <property type="entry name" value="Ribonuclease H-like"/>
    <property type="match status" value="1"/>
</dbReference>